<reference evidence="1" key="1">
    <citation type="submission" date="2020-05" db="EMBL/GenBank/DDBJ databases">
        <authorList>
            <person name="Chiriac C."/>
            <person name="Salcher M."/>
            <person name="Ghai R."/>
            <person name="Kavagutti S V."/>
        </authorList>
    </citation>
    <scope>NUCLEOTIDE SEQUENCE</scope>
</reference>
<protein>
    <submittedName>
        <fullName evidence="1">Uncharacterized protein</fullName>
    </submittedName>
</protein>
<proteinExistence type="predicted"/>
<sequence>MAVIKISQFKGMAPKVAPRMLPDGVAQTATNCVFGSGSLRPLAVPLSVVAAGNASLQTGVISSLFKYGSYWLNWVAGQDVDVCRSSVALDVWDRLYWTGDTSGIAGPKMADNTKLLGGAGPKPQSSWPLGIPKPTSAPVAAYSGAAPTSIALARRYAYCYRSFCGEEGPLSDASNIVSLDDGVGSVALSGMGSAPPTGYGNIIEKIIYRSNTGSSTTVWQLVAVIAIATATYSDTKLAADVQEVCPSETWIAPNVAMKGLVSHPGGFLCGFYDNVLCFSEAYLPHAWPAAYQMQVDNPIVALGVFGNSLLVVTTGMPYVVTGGSPASLSPPEKLERGEACLNKRSFVDVGYACAWAGPSGLWLASTGSVLLVTENILKPADWQALLTSIGAAGGVGLIGAQYGSTYVGFGTTGAFIFDAATGDYATTDIAATAQWYDQTTATLYLVVGGAVVSWNSGATKKQLVWKSRPERLQSPDTMGVLQLFAGSYSPPPTVKVFADGVQIQHKGVPYVVTVTSDEPVNLPGGYTANATYEVEVTSSVEIVPPLLMASCLLELG</sequence>
<accession>A0A6J5SE41</accession>
<gene>
    <name evidence="1" type="ORF">UFOVP1419_44</name>
</gene>
<evidence type="ECO:0000313" key="1">
    <source>
        <dbReference type="EMBL" id="CAB4211888.1"/>
    </source>
</evidence>
<organism evidence="1">
    <name type="scientific">uncultured Caudovirales phage</name>
    <dbReference type="NCBI Taxonomy" id="2100421"/>
    <lineage>
        <taxon>Viruses</taxon>
        <taxon>Duplodnaviria</taxon>
        <taxon>Heunggongvirae</taxon>
        <taxon>Uroviricota</taxon>
        <taxon>Caudoviricetes</taxon>
        <taxon>Peduoviridae</taxon>
        <taxon>Maltschvirus</taxon>
        <taxon>Maltschvirus maltsch</taxon>
    </lineage>
</organism>
<name>A0A6J5SE41_9CAUD</name>
<dbReference type="EMBL" id="LR797377">
    <property type="protein sequence ID" value="CAB4211888.1"/>
    <property type="molecule type" value="Genomic_DNA"/>
</dbReference>